<evidence type="ECO:0000313" key="1">
    <source>
        <dbReference type="EMBL" id="DAF97823.1"/>
    </source>
</evidence>
<organism evidence="1">
    <name type="scientific">Myoviridae sp. ctYA416</name>
    <dbReference type="NCBI Taxonomy" id="2825125"/>
    <lineage>
        <taxon>Viruses</taxon>
        <taxon>Duplodnaviria</taxon>
        <taxon>Heunggongvirae</taxon>
        <taxon>Uroviricota</taxon>
        <taxon>Caudoviricetes</taxon>
    </lineage>
</organism>
<protein>
    <submittedName>
        <fullName evidence="1">Uncharacterized protein</fullName>
    </submittedName>
</protein>
<reference evidence="1" key="1">
    <citation type="journal article" date="2021" name="Proc. Natl. Acad. Sci. U.S.A.">
        <title>A Catalog of Tens of Thousands of Viruses from Human Metagenomes Reveals Hidden Associations with Chronic Diseases.</title>
        <authorList>
            <person name="Tisza M.J."/>
            <person name="Buck C.B."/>
        </authorList>
    </citation>
    <scope>NUCLEOTIDE SEQUENCE</scope>
    <source>
        <strain evidence="1">CtYA416</strain>
    </source>
</reference>
<dbReference type="EMBL" id="BK016136">
    <property type="protein sequence ID" value="DAF97823.1"/>
    <property type="molecule type" value="Genomic_DNA"/>
</dbReference>
<name>A0A8S5UTL7_9CAUD</name>
<sequence length="238" mass="28311">MRNPYMLTEVSPSNGENQMIKLKDIPPYEYEDWNLADQKDFMKFISELEKSVRGSFEYQQYVQYLRTAFNMNSCAFYRNVTNAVNPKIKIHIHHDPITLYDMCLVVFRKRQTNGEEIDEESIAKEVMWNHYNGFVGLIPLSETAHELVHNSYLFIPSTHVFGEWKSFVEMYKPFFTFDQLDTLKDIEEASEIYTSDRAKYLFEKRFTYVDDTGAYDFPDNEKIIQLLNDRKNELYNAL</sequence>
<proteinExistence type="predicted"/>
<accession>A0A8S5UTL7</accession>